<dbReference type="SUPFAM" id="SSF51395">
    <property type="entry name" value="FMN-linked oxidoreductases"/>
    <property type="match status" value="1"/>
</dbReference>
<dbReference type="InterPro" id="IPR001155">
    <property type="entry name" value="OxRdtase_FMN_N"/>
</dbReference>
<dbReference type="InterPro" id="IPR013785">
    <property type="entry name" value="Aldolase_TIM"/>
</dbReference>
<dbReference type="GO" id="GO:0016491">
    <property type="term" value="F:oxidoreductase activity"/>
    <property type="evidence" value="ECO:0007669"/>
    <property type="project" value="UniProtKB-KW"/>
</dbReference>
<keyword evidence="2" id="KW-0560">Oxidoreductase</keyword>
<dbReference type="Pfam" id="PF00724">
    <property type="entry name" value="Oxidored_FMN"/>
    <property type="match status" value="1"/>
</dbReference>
<comment type="caution">
    <text evidence="2">The sequence shown here is derived from an EMBL/GenBank/DDBJ whole genome shotgun (WGS) entry which is preliminary data.</text>
</comment>
<organism evidence="2 3">
    <name type="scientific">Nitrospira defluvii</name>
    <dbReference type="NCBI Taxonomy" id="330214"/>
    <lineage>
        <taxon>Bacteria</taxon>
        <taxon>Pseudomonadati</taxon>
        <taxon>Nitrospirota</taxon>
        <taxon>Nitrospiria</taxon>
        <taxon>Nitrospirales</taxon>
        <taxon>Nitrospiraceae</taxon>
        <taxon>Nitrospira</taxon>
    </lineage>
</organism>
<name>A0ABM8SAL2_9BACT</name>
<keyword evidence="3" id="KW-1185">Reference proteome</keyword>
<evidence type="ECO:0000259" key="1">
    <source>
        <dbReference type="Pfam" id="PF00724"/>
    </source>
</evidence>
<dbReference type="PANTHER" id="PTHR22893:SF91">
    <property type="entry name" value="NADPH DEHYDROGENASE 2-RELATED"/>
    <property type="match status" value="1"/>
</dbReference>
<evidence type="ECO:0000313" key="2">
    <source>
        <dbReference type="EMBL" id="CAE6798038.1"/>
    </source>
</evidence>
<dbReference type="InterPro" id="IPR045247">
    <property type="entry name" value="Oye-like"/>
</dbReference>
<sequence>MAQDRTDKQLLAPFTLNSALRAHNRIVLAPMTRARAGRHRIPNGLMAEYYRQRASAGLMISEATVVSTQGIGWVDSPGIYSDAQTEGWKLVVESAHRAGGVMFLQLWHCGRASHSTFHLEEGAPVAPSPIAIHGDGIQTPNGREPYETPRALATEEVLRVVDDYRQAAKRALQAGFDGVEIHGANGYLIDQFLQSKTNHRTDRYGGNVENRYRFLNEIVQAVTAEVPAARVGVRLSPNGVFNEMGSPDFRKTFSFAAQQLDQYGLAYLHLVDGLAFGFHKLGDPMTLPEFRRVFHGPLIGNGGYTPATAEAAVQDGSADLIAFGRPYISNPDLVERIAQDWPLAPEAPMDVWYMPNPRGYADFPVYR</sequence>
<proteinExistence type="predicted"/>
<protein>
    <submittedName>
        <fullName evidence="2">N-ethylmaleimide reductase</fullName>
        <ecNumber evidence="2">1.3.1.-</ecNumber>
    </submittedName>
</protein>
<dbReference type="EMBL" id="CAJNBJ010000020">
    <property type="protein sequence ID" value="CAE6798038.1"/>
    <property type="molecule type" value="Genomic_DNA"/>
</dbReference>
<dbReference type="Gene3D" id="3.20.20.70">
    <property type="entry name" value="Aldolase class I"/>
    <property type="match status" value="1"/>
</dbReference>
<feature type="domain" description="NADH:flavin oxidoreductase/NADH oxidase N-terminal" evidence="1">
    <location>
        <begin position="10"/>
        <end position="342"/>
    </location>
</feature>
<evidence type="ECO:0000313" key="3">
    <source>
        <dbReference type="Proteomes" id="UP000675880"/>
    </source>
</evidence>
<accession>A0ABM8SAL2</accession>
<dbReference type="PANTHER" id="PTHR22893">
    <property type="entry name" value="NADH OXIDOREDUCTASE-RELATED"/>
    <property type="match status" value="1"/>
</dbReference>
<dbReference type="EC" id="1.3.1.-" evidence="2"/>
<reference evidence="2 3" key="1">
    <citation type="submission" date="2021-02" db="EMBL/GenBank/DDBJ databases">
        <authorList>
            <person name="Han P."/>
        </authorList>
    </citation>
    <scope>NUCLEOTIDE SEQUENCE [LARGE SCALE GENOMIC DNA]</scope>
    <source>
        <strain evidence="2">Candidatus Nitrospira sp. ZN2</strain>
    </source>
</reference>
<dbReference type="CDD" id="cd02933">
    <property type="entry name" value="OYE_like_FMN"/>
    <property type="match status" value="1"/>
</dbReference>
<gene>
    <name evidence="2" type="primary">nemA</name>
    <name evidence="2" type="ORF">NSPZN2_70190</name>
</gene>
<dbReference type="RefSeq" id="WP_213044131.1">
    <property type="nucleotide sequence ID" value="NZ_CAJNBJ010000020.1"/>
</dbReference>
<dbReference type="Proteomes" id="UP000675880">
    <property type="component" value="Unassembled WGS sequence"/>
</dbReference>